<evidence type="ECO:0000256" key="3">
    <source>
        <dbReference type="ARBA" id="ARBA00022448"/>
    </source>
</evidence>
<keyword evidence="6" id="KW-0479">Metal-binding</keyword>
<evidence type="ECO:0000313" key="14">
    <source>
        <dbReference type="EMBL" id="TFA99355.1"/>
    </source>
</evidence>
<dbReference type="PANTHER" id="PTHR15422">
    <property type="entry name" value="OS05G0565100 PROTEIN"/>
    <property type="match status" value="1"/>
</dbReference>
<evidence type="ECO:0000256" key="9">
    <source>
        <dbReference type="ARBA" id="ARBA00023004"/>
    </source>
</evidence>
<dbReference type="CDD" id="cd08761">
    <property type="entry name" value="Cyt_b561_CYB561D2_like"/>
    <property type="match status" value="1"/>
</dbReference>
<evidence type="ECO:0000256" key="8">
    <source>
        <dbReference type="ARBA" id="ARBA00022989"/>
    </source>
</evidence>
<keyword evidence="15" id="KW-1185">Reference proteome</keyword>
<accession>A0ABY2GU87</accession>
<feature type="transmembrane region" description="Helical" evidence="12">
    <location>
        <begin position="151"/>
        <end position="170"/>
    </location>
</feature>
<feature type="transmembrane region" description="Helical" evidence="12">
    <location>
        <begin position="185"/>
        <end position="208"/>
    </location>
</feature>
<evidence type="ECO:0000256" key="1">
    <source>
        <dbReference type="ARBA" id="ARBA00001970"/>
    </source>
</evidence>
<keyword evidence="7" id="KW-0249">Electron transport</keyword>
<evidence type="ECO:0000256" key="12">
    <source>
        <dbReference type="SAM" id="Phobius"/>
    </source>
</evidence>
<keyword evidence="3" id="KW-0813">Transport</keyword>
<evidence type="ECO:0000256" key="11">
    <source>
        <dbReference type="SAM" id="MobiDB-lite"/>
    </source>
</evidence>
<organism evidence="14 15">
    <name type="scientific">Trichoderma ghanense</name>
    <dbReference type="NCBI Taxonomy" id="65468"/>
    <lineage>
        <taxon>Eukaryota</taxon>
        <taxon>Fungi</taxon>
        <taxon>Dikarya</taxon>
        <taxon>Ascomycota</taxon>
        <taxon>Pezizomycotina</taxon>
        <taxon>Sordariomycetes</taxon>
        <taxon>Hypocreomycetidae</taxon>
        <taxon>Hypocreales</taxon>
        <taxon>Hypocreaceae</taxon>
        <taxon>Trichoderma</taxon>
    </lineage>
</organism>
<gene>
    <name evidence="14" type="ORF">CCMA1212_008714</name>
</gene>
<evidence type="ECO:0000256" key="6">
    <source>
        <dbReference type="ARBA" id="ARBA00022723"/>
    </source>
</evidence>
<dbReference type="PROSITE" id="PS50939">
    <property type="entry name" value="CYTOCHROME_B561"/>
    <property type="match status" value="1"/>
</dbReference>
<dbReference type="Gene3D" id="1.20.120.1770">
    <property type="match status" value="1"/>
</dbReference>
<evidence type="ECO:0000256" key="2">
    <source>
        <dbReference type="ARBA" id="ARBA00004141"/>
    </source>
</evidence>
<comment type="caution">
    <text evidence="14">The sequence shown here is derived from an EMBL/GenBank/DDBJ whole genome shotgun (WGS) entry which is preliminary data.</text>
</comment>
<dbReference type="SMART" id="SM00665">
    <property type="entry name" value="B561"/>
    <property type="match status" value="1"/>
</dbReference>
<dbReference type="Proteomes" id="UP001642720">
    <property type="component" value="Unassembled WGS sequence"/>
</dbReference>
<keyword evidence="4" id="KW-0349">Heme</keyword>
<sequence length="291" mass="31667">LSTTRPELLEASSRAASEASLLFSSHRPIATFHLQSDAMASSTGMPARLPNGSETGLTRSETEPLLGRPGDVAQEEDKSALSNLVLGTGIIAQIGIWLLAVLIWASVLTKPLILFSGHPLAQSFAVLVLVQSVLFLQPTHTSEQKRLGQRVHGLLNLVALLALITGVTIIEYNKERSHNAHFHSVHGYLGVITAIVILLQYLVGFTMWATPKLYGSEDNAKAIWKYHRYSGYLVLVLLLATVNSATQTDYNKGVLKIKLWATLTLSSLIVIGVFPRIQKQKLGFGRPSVAL</sequence>
<keyword evidence="10 12" id="KW-0472">Membrane</keyword>
<dbReference type="EMBL" id="PPTA01000014">
    <property type="protein sequence ID" value="TFA99355.1"/>
    <property type="molecule type" value="Genomic_DNA"/>
</dbReference>
<dbReference type="Pfam" id="PF03188">
    <property type="entry name" value="Cytochrom_B561"/>
    <property type="match status" value="1"/>
</dbReference>
<protein>
    <recommendedName>
        <fullName evidence="13">Cytochrome b561 domain-containing protein</fullName>
    </recommendedName>
</protein>
<keyword evidence="5 12" id="KW-0812">Transmembrane</keyword>
<evidence type="ECO:0000256" key="5">
    <source>
        <dbReference type="ARBA" id="ARBA00022692"/>
    </source>
</evidence>
<feature type="domain" description="Cytochrome b561" evidence="13">
    <location>
        <begin position="82"/>
        <end position="280"/>
    </location>
</feature>
<reference evidence="14 15" key="1">
    <citation type="submission" date="2018-01" db="EMBL/GenBank/DDBJ databases">
        <title>Genome characterization of the sugarcane-associated fungus Trichoderma ghanense CCMA-1212 and their application in lignocelulose bioconversion.</title>
        <authorList>
            <person name="Steindorff A.S."/>
            <person name="Mendes T.D."/>
            <person name="Vilela E.S.D."/>
            <person name="Rodrigues D.S."/>
            <person name="Formighieri E.F."/>
            <person name="Melo I.S."/>
            <person name="Favaro L.C.L."/>
        </authorList>
    </citation>
    <scope>NUCLEOTIDE SEQUENCE [LARGE SCALE GENOMIC DNA]</scope>
    <source>
        <strain evidence="14 15">CCMA-1212</strain>
    </source>
</reference>
<keyword evidence="9" id="KW-0408">Iron</keyword>
<proteinExistence type="predicted"/>
<dbReference type="GeneID" id="300580281"/>
<dbReference type="InterPro" id="IPR006593">
    <property type="entry name" value="Cyt_b561/ferric_Rdtase_TM"/>
</dbReference>
<evidence type="ECO:0000313" key="15">
    <source>
        <dbReference type="Proteomes" id="UP001642720"/>
    </source>
</evidence>
<name>A0ABY2GU87_9HYPO</name>
<feature type="transmembrane region" description="Helical" evidence="12">
    <location>
        <begin position="120"/>
        <end position="139"/>
    </location>
</feature>
<evidence type="ECO:0000256" key="10">
    <source>
        <dbReference type="ARBA" id="ARBA00023136"/>
    </source>
</evidence>
<comment type="subcellular location">
    <subcellularLocation>
        <location evidence="2">Membrane</location>
        <topology evidence="2">Multi-pass membrane protein</topology>
    </subcellularLocation>
</comment>
<evidence type="ECO:0000259" key="13">
    <source>
        <dbReference type="PROSITE" id="PS50939"/>
    </source>
</evidence>
<feature type="transmembrane region" description="Helical" evidence="12">
    <location>
        <begin position="84"/>
        <end position="108"/>
    </location>
</feature>
<feature type="transmembrane region" description="Helical" evidence="12">
    <location>
        <begin position="257"/>
        <end position="277"/>
    </location>
</feature>
<feature type="transmembrane region" description="Helical" evidence="12">
    <location>
        <begin position="229"/>
        <end position="245"/>
    </location>
</feature>
<feature type="non-terminal residue" evidence="14">
    <location>
        <position position="1"/>
    </location>
</feature>
<dbReference type="InterPro" id="IPR045150">
    <property type="entry name" value="CYB561D1/2"/>
</dbReference>
<evidence type="ECO:0000256" key="4">
    <source>
        <dbReference type="ARBA" id="ARBA00022617"/>
    </source>
</evidence>
<dbReference type="PANTHER" id="PTHR15422:SF45">
    <property type="entry name" value="CYTOCHROME B561 DOMAIN-CONTAINING PROTEIN"/>
    <property type="match status" value="1"/>
</dbReference>
<keyword evidence="8 12" id="KW-1133">Transmembrane helix</keyword>
<comment type="cofactor">
    <cofactor evidence="1">
        <name>heme b</name>
        <dbReference type="ChEBI" id="CHEBI:60344"/>
    </cofactor>
</comment>
<feature type="region of interest" description="Disordered" evidence="11">
    <location>
        <begin position="43"/>
        <end position="70"/>
    </location>
</feature>
<dbReference type="RefSeq" id="XP_073555557.1">
    <property type="nucleotide sequence ID" value="XM_073705831.1"/>
</dbReference>
<evidence type="ECO:0000256" key="7">
    <source>
        <dbReference type="ARBA" id="ARBA00022982"/>
    </source>
</evidence>